<dbReference type="CDD" id="cd00397">
    <property type="entry name" value="DNA_BRE_C"/>
    <property type="match status" value="1"/>
</dbReference>
<dbReference type="GO" id="GO:0003677">
    <property type="term" value="F:DNA binding"/>
    <property type="evidence" value="ECO:0007669"/>
    <property type="project" value="InterPro"/>
</dbReference>
<feature type="domain" description="Tyr recombinase" evidence="2">
    <location>
        <begin position="1"/>
        <end position="153"/>
    </location>
</feature>
<organism evidence="3 4">
    <name type="scientific">Bifidobacterium vansinderenii</name>
    <dbReference type="NCBI Taxonomy" id="1984871"/>
    <lineage>
        <taxon>Bacteria</taxon>
        <taxon>Bacillati</taxon>
        <taxon>Actinomycetota</taxon>
        <taxon>Actinomycetes</taxon>
        <taxon>Bifidobacteriales</taxon>
        <taxon>Bifidobacteriaceae</taxon>
        <taxon>Bifidobacterium</taxon>
    </lineage>
</organism>
<evidence type="ECO:0000313" key="4">
    <source>
        <dbReference type="Proteomes" id="UP000215433"/>
    </source>
</evidence>
<dbReference type="PROSITE" id="PS51898">
    <property type="entry name" value="TYR_RECOMBINASE"/>
    <property type="match status" value="1"/>
</dbReference>
<evidence type="ECO:0000256" key="1">
    <source>
        <dbReference type="ARBA" id="ARBA00023172"/>
    </source>
</evidence>
<reference evidence="3 4" key="1">
    <citation type="submission" date="2017-05" db="EMBL/GenBank/DDBJ databases">
        <title>Bifidobacterium vansinderenii sp. nov.</title>
        <authorList>
            <person name="Lugli G.A."/>
            <person name="Duranti S."/>
            <person name="Mangifesta M."/>
        </authorList>
    </citation>
    <scope>NUCLEOTIDE SEQUENCE [LARGE SCALE GENOMIC DNA]</scope>
    <source>
        <strain evidence="3 4">Tam10B</strain>
    </source>
</reference>
<dbReference type="AlphaFoldDB" id="A0A229VZV5"/>
<sequence>MTAALGMAEDLGETIMVRAAAEYGLRRGEIARLSSNDVIDDAGGRALIVHGKGGKTRTLPISDDFAALVLAHDGYVFPGRFGGHVEESYVGTRLSRLLPDGFGAHTLRHRFATRTYESTRDILMVSRALGHESVATTQRYVALPADMLRDMVETARLA</sequence>
<keyword evidence="1" id="KW-0233">DNA recombination</keyword>
<dbReference type="InterPro" id="IPR050090">
    <property type="entry name" value="Tyrosine_recombinase_XerCD"/>
</dbReference>
<dbReference type="InterPro" id="IPR013762">
    <property type="entry name" value="Integrase-like_cat_sf"/>
</dbReference>
<dbReference type="Proteomes" id="UP000215433">
    <property type="component" value="Unassembled WGS sequence"/>
</dbReference>
<proteinExistence type="predicted"/>
<dbReference type="Pfam" id="PF00589">
    <property type="entry name" value="Phage_integrase"/>
    <property type="match status" value="1"/>
</dbReference>
<dbReference type="GO" id="GO:0015074">
    <property type="term" value="P:DNA integration"/>
    <property type="evidence" value="ECO:0007669"/>
    <property type="project" value="InterPro"/>
</dbReference>
<dbReference type="EMBL" id="NEWD01000006">
    <property type="protein sequence ID" value="OXN01125.1"/>
    <property type="molecule type" value="Genomic_DNA"/>
</dbReference>
<dbReference type="InterPro" id="IPR011010">
    <property type="entry name" value="DNA_brk_join_enz"/>
</dbReference>
<keyword evidence="4" id="KW-1185">Reference proteome</keyword>
<dbReference type="PANTHER" id="PTHR30349">
    <property type="entry name" value="PHAGE INTEGRASE-RELATED"/>
    <property type="match status" value="1"/>
</dbReference>
<dbReference type="Gene3D" id="1.10.443.10">
    <property type="entry name" value="Intergrase catalytic core"/>
    <property type="match status" value="1"/>
</dbReference>
<dbReference type="InterPro" id="IPR002104">
    <property type="entry name" value="Integrase_catalytic"/>
</dbReference>
<dbReference type="GO" id="GO:0006310">
    <property type="term" value="P:DNA recombination"/>
    <property type="evidence" value="ECO:0007669"/>
    <property type="project" value="UniProtKB-KW"/>
</dbReference>
<gene>
    <name evidence="3" type="ORF">Tam10B_0704</name>
</gene>
<protein>
    <submittedName>
        <fullName evidence="3">Integrase</fullName>
    </submittedName>
</protein>
<dbReference type="PANTHER" id="PTHR30349:SF64">
    <property type="entry name" value="PROPHAGE INTEGRASE INTD-RELATED"/>
    <property type="match status" value="1"/>
</dbReference>
<dbReference type="SUPFAM" id="SSF56349">
    <property type="entry name" value="DNA breaking-rejoining enzymes"/>
    <property type="match status" value="1"/>
</dbReference>
<accession>A0A229VZV5</accession>
<name>A0A229VZV5_9BIFI</name>
<comment type="caution">
    <text evidence="3">The sequence shown here is derived from an EMBL/GenBank/DDBJ whole genome shotgun (WGS) entry which is preliminary data.</text>
</comment>
<evidence type="ECO:0000313" key="3">
    <source>
        <dbReference type="EMBL" id="OXN01125.1"/>
    </source>
</evidence>
<evidence type="ECO:0000259" key="2">
    <source>
        <dbReference type="PROSITE" id="PS51898"/>
    </source>
</evidence>